<dbReference type="SUPFAM" id="SSF51101">
    <property type="entry name" value="Mannose-binding lectins"/>
    <property type="match status" value="5"/>
</dbReference>
<dbReference type="PANTHER" id="PTHR47293:SF10">
    <property type="entry name" value="JACALIN-TYPE LECTIN DOMAIN-CONTAINING PROTEIN"/>
    <property type="match status" value="1"/>
</dbReference>
<dbReference type="InterPro" id="IPR036404">
    <property type="entry name" value="Jacalin-like_lectin_dom_sf"/>
</dbReference>
<gene>
    <name evidence="5" type="ORF">F2Q68_00043930</name>
</gene>
<dbReference type="GO" id="GO:0030246">
    <property type="term" value="F:carbohydrate binding"/>
    <property type="evidence" value="ECO:0007669"/>
    <property type="project" value="UniProtKB-KW"/>
</dbReference>
<feature type="compositionally biased region" description="Low complexity" evidence="3">
    <location>
        <begin position="1302"/>
        <end position="1343"/>
    </location>
</feature>
<feature type="compositionally biased region" description="Gly residues" evidence="3">
    <location>
        <begin position="806"/>
        <end position="815"/>
    </location>
</feature>
<feature type="region of interest" description="Disordered" evidence="3">
    <location>
        <begin position="1299"/>
        <end position="1375"/>
    </location>
</feature>
<dbReference type="PROSITE" id="PS51752">
    <property type="entry name" value="JACALIN_LECTIN"/>
    <property type="match status" value="5"/>
</dbReference>
<evidence type="ECO:0000313" key="6">
    <source>
        <dbReference type="Proteomes" id="UP000712281"/>
    </source>
</evidence>
<reference evidence="5" key="1">
    <citation type="submission" date="2019-12" db="EMBL/GenBank/DDBJ databases">
        <title>Genome sequencing and annotation of Brassica cretica.</title>
        <authorList>
            <person name="Studholme D.J."/>
            <person name="Sarris P.F."/>
        </authorList>
    </citation>
    <scope>NUCLEOTIDE SEQUENCE</scope>
    <source>
        <strain evidence="5">PFS-001/15</strain>
        <tissue evidence="5">Leaf</tissue>
    </source>
</reference>
<feature type="compositionally biased region" description="Low complexity" evidence="3">
    <location>
        <begin position="1146"/>
        <end position="1158"/>
    </location>
</feature>
<feature type="domain" description="Jacalin-type lectin" evidence="4">
    <location>
        <begin position="557"/>
        <end position="695"/>
    </location>
</feature>
<feature type="compositionally biased region" description="Gly residues" evidence="3">
    <location>
        <begin position="965"/>
        <end position="985"/>
    </location>
</feature>
<feature type="compositionally biased region" description="Gly residues" evidence="3">
    <location>
        <begin position="725"/>
        <end position="742"/>
    </location>
</feature>
<comment type="similarity">
    <text evidence="1">Belongs to the jacalin lectin family.</text>
</comment>
<evidence type="ECO:0000313" key="5">
    <source>
        <dbReference type="EMBL" id="KAF2609361.1"/>
    </source>
</evidence>
<evidence type="ECO:0000256" key="1">
    <source>
        <dbReference type="ARBA" id="ARBA00006568"/>
    </source>
</evidence>
<evidence type="ECO:0000256" key="2">
    <source>
        <dbReference type="ARBA" id="ARBA00022734"/>
    </source>
</evidence>
<dbReference type="Gene3D" id="2.100.10.30">
    <property type="entry name" value="Jacalin-like lectin domain"/>
    <property type="match status" value="5"/>
</dbReference>
<protein>
    <recommendedName>
        <fullName evidence="4">Jacalin-type lectin domain-containing protein</fullName>
    </recommendedName>
</protein>
<feature type="region of interest" description="Disordered" evidence="3">
    <location>
        <begin position="454"/>
        <end position="475"/>
    </location>
</feature>
<keyword evidence="2" id="KW-0430">Lectin</keyword>
<feature type="domain" description="Jacalin-type lectin" evidence="4">
    <location>
        <begin position="820"/>
        <end position="963"/>
    </location>
</feature>
<feature type="compositionally biased region" description="Gly residues" evidence="3">
    <location>
        <begin position="753"/>
        <end position="798"/>
    </location>
</feature>
<feature type="compositionally biased region" description="Basic and acidic residues" evidence="3">
    <location>
        <begin position="458"/>
        <end position="467"/>
    </location>
</feature>
<dbReference type="CDD" id="cd09612">
    <property type="entry name" value="Jacalin"/>
    <property type="match status" value="5"/>
</dbReference>
<dbReference type="Proteomes" id="UP000712281">
    <property type="component" value="Unassembled WGS sequence"/>
</dbReference>
<dbReference type="PANTHER" id="PTHR47293">
    <property type="entry name" value="JACALIN-RELATED LECTIN 3"/>
    <property type="match status" value="1"/>
</dbReference>
<feature type="domain" description="Jacalin-type lectin" evidence="4">
    <location>
        <begin position="1356"/>
        <end position="1500"/>
    </location>
</feature>
<feature type="region of interest" description="Disordered" evidence="3">
    <location>
        <begin position="697"/>
        <end position="831"/>
    </location>
</feature>
<dbReference type="InterPro" id="IPR033734">
    <property type="entry name" value="Jacalin-like_lectin_dom_plant"/>
</dbReference>
<feature type="region of interest" description="Disordered" evidence="3">
    <location>
        <begin position="965"/>
        <end position="996"/>
    </location>
</feature>
<evidence type="ECO:0000259" key="4">
    <source>
        <dbReference type="PROSITE" id="PS51752"/>
    </source>
</evidence>
<name>A0A8S9LUA1_BRACR</name>
<sequence>MDQTTFLCSNAAFKTTSQLFQTNIPAVPDEHPRADTTEIGSHQWCQPVGQTSIDKAALTSFDKAPSPSINRRYECERRAYDIYGARKFRWEQKDEYGVYRDESGYARSVAGEMVPVTKDNIRKVLERASLFEESHICLPEHATSFTPTKLAQDIYTKDEINEMVTGICGAQEKLEDELKTLVEDTYQPLDRGYNELFRSLTEMRTKIESMQHILEKEATTSPSIDANKATIDVKPQTSQIPTGLDSLAEKKDEWEIAYIHTKINDLYNPLNNNVDWLSMRIDLLHQDLDTIRKKDQQPTTSIDICTITSIDSKFAAMEDRLQTYEDMHDRFTSPIMRYLDTLSTQMMNVQRDIGTLNDQHDFQEECSTSIDRFRRASLDVKKPTEHLPYTAAEVDQITSKLYTAIDTMEDRFEKRCDDIYFPFDVRLSGLDSHAEWLQKEVKAIQRQFASQHQISASIDRERSKSIDSKAPASTDKHLVASIDTTSTPDAEQLIQNKMESMHEELNELSAYAYDKIGWHQFSIENTQERLQNISNAIHKMDERWTRNDEATRSFIAAWSRIYLTDLKAKMSWDDGTHAKVNRVQLTFDDVIRSIEVEYEGTNVQPQRRGTVGTNSDEFTLSSDEFITRVAGYYRTTFSGDVITALLFRTNKKTYGPYGNLTRNFFSAEAPRNNQIAGFLGNSGSALNSINVHFAPIPPPGSIKPKPVGPGTGDAGSGQPVSPGTGDAGGGPKPGGPGTGENGAGTKPNDLGTGADGEGTKPGGSGTGEDGAGTKPGGLETGEEGAGTKPGGHGTGEDGAGTKPVGSGTGNDGGGPRPVIPGKMGPLGGDKGNEFDDVGFDGVKKITVGADEFSVTYIKIEYIKDGKVEIREHGTNRGQLKEFSVDYPNDNIVAVGGSYDHIFTYDTTLITSLYFTTSRGFTSPLFGEKTGTDFEFQGENKGKLIGFHGRAGHAIDAIGAYFHTGSQGGQGTGSQGGQGGDPGKGGPRPVVPGKMGPLGGAKGNEFDDVGFDGVKKVTVGADEFSVTYIKIEYIKDGKVEIREHGTNRGQLKEFSVDYPNDNIVAVGGSYDHIFTYDTTLITSLYFTTSRGFTSPLFGEKTGTDFEFQGENRGKLLGFHGRAGYAIDAIGAYFHTGSQGGEGGDPSKGGPKPVVPVKMGPLGGDRGNEFNDVGFDGVKRVAVAADEFSVTYIKIEYVKDEKVEIREHGTSRGQVKEFSVDYLNDNFTAVGGSYDHIFTYDTTLITSLYLTTSRGFTSPLFGEMKGTEFEFKGENGGKLIGFHGRAGHAIDAIGAYFDTGSKPGGDSNSGKGTDSGSSTKDSGKGTDSGSSTIDSGKGTDSGSSTQNSGKGSDSGSSTQRLEAQGGKGGNQWDDGGDYDGVTKIHVAVGRGIEQISFEYVKNGQTKEGPARGVRGRRSTIGTFEISHPNEYLISVKGWSDSSNKIAGIQFKTNTKTSKYYGFEKLPGEESTDILLEVKDKKIVGFHGFADSHVNALGAYIAPAAN</sequence>
<comment type="caution">
    <text evidence="5">The sequence shown here is derived from an EMBL/GenBank/DDBJ whole genome shotgun (WGS) entry which is preliminary data.</text>
</comment>
<feature type="compositionally biased region" description="Polar residues" evidence="3">
    <location>
        <begin position="1344"/>
        <end position="1359"/>
    </location>
</feature>
<dbReference type="InterPro" id="IPR001229">
    <property type="entry name" value="Jacalin-like_lectin_dom"/>
</dbReference>
<dbReference type="FunFam" id="2.100.10.30:FF:000001">
    <property type="entry name" value="Jacalin-related lectin 33"/>
    <property type="match status" value="4"/>
</dbReference>
<feature type="compositionally biased region" description="Gly residues" evidence="3">
    <location>
        <begin position="1136"/>
        <end position="1145"/>
    </location>
</feature>
<dbReference type="SMART" id="SM00915">
    <property type="entry name" value="Jacalin"/>
    <property type="match status" value="5"/>
</dbReference>
<dbReference type="EMBL" id="QGKW02000276">
    <property type="protein sequence ID" value="KAF2609361.1"/>
    <property type="molecule type" value="Genomic_DNA"/>
</dbReference>
<organism evidence="5 6">
    <name type="scientific">Brassica cretica</name>
    <name type="common">Mustard</name>
    <dbReference type="NCBI Taxonomy" id="69181"/>
    <lineage>
        <taxon>Eukaryota</taxon>
        <taxon>Viridiplantae</taxon>
        <taxon>Streptophyta</taxon>
        <taxon>Embryophyta</taxon>
        <taxon>Tracheophyta</taxon>
        <taxon>Spermatophyta</taxon>
        <taxon>Magnoliopsida</taxon>
        <taxon>eudicotyledons</taxon>
        <taxon>Gunneridae</taxon>
        <taxon>Pentapetalae</taxon>
        <taxon>rosids</taxon>
        <taxon>malvids</taxon>
        <taxon>Brassicales</taxon>
        <taxon>Brassicaceae</taxon>
        <taxon>Brassiceae</taxon>
        <taxon>Brassica</taxon>
    </lineage>
</organism>
<proteinExistence type="inferred from homology"/>
<feature type="domain" description="Jacalin-type lectin" evidence="4">
    <location>
        <begin position="1154"/>
        <end position="1297"/>
    </location>
</feature>
<evidence type="ECO:0000256" key="3">
    <source>
        <dbReference type="SAM" id="MobiDB-lite"/>
    </source>
</evidence>
<feature type="region of interest" description="Disordered" evidence="3">
    <location>
        <begin position="1136"/>
        <end position="1159"/>
    </location>
</feature>
<dbReference type="Pfam" id="PF01419">
    <property type="entry name" value="Jacalin"/>
    <property type="match status" value="5"/>
</dbReference>
<feature type="domain" description="Jacalin-type lectin" evidence="4">
    <location>
        <begin position="991"/>
        <end position="1134"/>
    </location>
</feature>
<accession>A0A8S9LUA1</accession>